<accession>A0AAV4DXK9</accession>
<comment type="caution">
    <text evidence="1">The sequence shown here is derived from an EMBL/GenBank/DDBJ whole genome shotgun (WGS) entry which is preliminary data.</text>
</comment>
<protein>
    <submittedName>
        <fullName evidence="1">Uncharacterized protein</fullName>
    </submittedName>
</protein>
<dbReference type="AlphaFoldDB" id="A0AAV4DXK9"/>
<evidence type="ECO:0000313" key="2">
    <source>
        <dbReference type="Proteomes" id="UP000735302"/>
    </source>
</evidence>
<dbReference type="Proteomes" id="UP000735302">
    <property type="component" value="Unassembled WGS sequence"/>
</dbReference>
<evidence type="ECO:0000313" key="1">
    <source>
        <dbReference type="EMBL" id="GFO48755.1"/>
    </source>
</evidence>
<sequence>MGLADFPVMNVIWCEELHGFVKYFSIDIKPLIRIVCIAKSTCTWHITTVNKVSGCGRGKVAYWPSNLETAAQRSLQRKAYLSNIGHLSCTKPTQTSYLTFASFGHIGLRV</sequence>
<gene>
    <name evidence="1" type="ORF">PoB_007526000</name>
</gene>
<proteinExistence type="predicted"/>
<organism evidence="1 2">
    <name type="scientific">Plakobranchus ocellatus</name>
    <dbReference type="NCBI Taxonomy" id="259542"/>
    <lineage>
        <taxon>Eukaryota</taxon>
        <taxon>Metazoa</taxon>
        <taxon>Spiralia</taxon>
        <taxon>Lophotrochozoa</taxon>
        <taxon>Mollusca</taxon>
        <taxon>Gastropoda</taxon>
        <taxon>Heterobranchia</taxon>
        <taxon>Euthyneura</taxon>
        <taxon>Panpulmonata</taxon>
        <taxon>Sacoglossa</taxon>
        <taxon>Placobranchoidea</taxon>
        <taxon>Plakobranchidae</taxon>
        <taxon>Plakobranchus</taxon>
    </lineage>
</organism>
<dbReference type="EMBL" id="BLXT01008440">
    <property type="protein sequence ID" value="GFO48755.1"/>
    <property type="molecule type" value="Genomic_DNA"/>
</dbReference>
<keyword evidence="2" id="KW-1185">Reference proteome</keyword>
<reference evidence="1 2" key="1">
    <citation type="journal article" date="2021" name="Elife">
        <title>Chloroplast acquisition without the gene transfer in kleptoplastic sea slugs, Plakobranchus ocellatus.</title>
        <authorList>
            <person name="Maeda T."/>
            <person name="Takahashi S."/>
            <person name="Yoshida T."/>
            <person name="Shimamura S."/>
            <person name="Takaki Y."/>
            <person name="Nagai Y."/>
            <person name="Toyoda A."/>
            <person name="Suzuki Y."/>
            <person name="Arimoto A."/>
            <person name="Ishii H."/>
            <person name="Satoh N."/>
            <person name="Nishiyama T."/>
            <person name="Hasebe M."/>
            <person name="Maruyama T."/>
            <person name="Minagawa J."/>
            <person name="Obokata J."/>
            <person name="Shigenobu S."/>
        </authorList>
    </citation>
    <scope>NUCLEOTIDE SEQUENCE [LARGE SCALE GENOMIC DNA]</scope>
</reference>
<name>A0AAV4DXK9_9GAST</name>